<evidence type="ECO:0000256" key="2">
    <source>
        <dbReference type="SAM" id="Coils"/>
    </source>
</evidence>
<proteinExistence type="predicted"/>
<reference evidence="6 7" key="1">
    <citation type="submission" date="2018-08" db="EMBL/GenBank/DDBJ databases">
        <title>A genome reference for cultivated species of the human gut microbiota.</title>
        <authorList>
            <person name="Zou Y."/>
            <person name="Xue W."/>
            <person name="Luo G."/>
        </authorList>
    </citation>
    <scope>NUCLEOTIDE SEQUENCE [LARGE SCALE GENOMIC DNA]</scope>
    <source>
        <strain evidence="6 7">AM32-8LB</strain>
    </source>
</reference>
<evidence type="ECO:0000259" key="5">
    <source>
        <dbReference type="Pfam" id="PF10145"/>
    </source>
</evidence>
<feature type="compositionally biased region" description="Basic and acidic residues" evidence="3">
    <location>
        <begin position="776"/>
        <end position="802"/>
    </location>
</feature>
<dbReference type="RefSeq" id="WP_118091802.1">
    <property type="nucleotide sequence ID" value="NZ_QSIQ01000001.1"/>
</dbReference>
<feature type="region of interest" description="Disordered" evidence="3">
    <location>
        <begin position="761"/>
        <end position="804"/>
    </location>
</feature>
<name>A0A396AMK5_9FIRM</name>
<evidence type="ECO:0000256" key="3">
    <source>
        <dbReference type="SAM" id="MobiDB-lite"/>
    </source>
</evidence>
<evidence type="ECO:0000313" key="7">
    <source>
        <dbReference type="Proteomes" id="UP000266391"/>
    </source>
</evidence>
<dbReference type="EMBL" id="QSIQ01000001">
    <property type="protein sequence ID" value="RHD06478.1"/>
    <property type="molecule type" value="Genomic_DNA"/>
</dbReference>
<feature type="transmembrane region" description="Helical" evidence="4">
    <location>
        <begin position="395"/>
        <end position="420"/>
    </location>
</feature>
<keyword evidence="4" id="KW-1133">Transmembrane helix</keyword>
<dbReference type="AlphaFoldDB" id="A0A396AMK5"/>
<sequence length="849" mass="90809">MGMDSVYKLSVVLGLTDNMTGNLSSVTNKVTDSTEKLNKAFGSVQKAGAVMVGIGTALTTACLGTVQSTFDTQNALGELASLGVQDLDAVEKAAKSFSDTWAGTTKSEFISASYDIKSGIASLTDEGVAKFTELAALTGKATKSTTEEMGSLFATGYGIYKGAYEDMSDLEFGEMFSAGIATAVKNYKTAGSEMASAISMLGATATNNKISMEEQLAILGQLQTTMSGSEAATKYKSFLNTAASAGEKLGLSFVDANNQLLTTPEILQKLKDKYGDTLDAVEKQEIKSAFGTDEAVAMIDLLYNDIDGLTGGIDSLASSMKQGVSVTNEMAEAIDNTPERKFEVLRQKIHNNAEELGKNLLPVVNNTLTKVNDLIDKGSEWIANNQQTVQSIMNIALRLGIMLVVIGTVVGAIGTIGKAVSGVSAAIKTARLVWLAFNTVFAATPIGWIVIAVVGLIAAFVLLWNKSEAFRNFWIGLFDQIKGSVTQAWETLQPALQNVGQKFMELYEAAKPILEIIALIAGVVGTFFVAQFVAGIQGMIAALTPLTNALSDLISFATNIINMFVALFTGDFTGACEFADAALQDLENFFGNCFDAILAFVGGFAEGFLGVICGALQAVGIDISVDQLKQKFMDGLTGILSTVNDKMNSVKDKFNEKMDAIQEKVSNAIEKIKSLFGIDLPTPKIKLPHIKIDGSFSLNPPSAPKITTDWYAEGGIMTRPTIFGASGDKMLGGGEAGAEAILPLSALWSHLKTFIHEELGGSTEDKTESRSIVTELSRRETRTLERSERLRTEKESDHEKTESGNPIIIQHLELKPDLTKIKDIELLQKLINELKDAQNSSDDPKPATT</sequence>
<dbReference type="NCBIfam" id="TIGR01760">
    <property type="entry name" value="tape_meas_TP901"/>
    <property type="match status" value="1"/>
</dbReference>
<gene>
    <name evidence="6" type="ORF">DW813_01010</name>
</gene>
<evidence type="ECO:0000256" key="1">
    <source>
        <dbReference type="ARBA" id="ARBA00022612"/>
    </source>
</evidence>
<evidence type="ECO:0000313" key="6">
    <source>
        <dbReference type="EMBL" id="RHD06478.1"/>
    </source>
</evidence>
<keyword evidence="1" id="KW-1188">Viral release from host cell</keyword>
<feature type="transmembrane region" description="Helical" evidence="4">
    <location>
        <begin position="513"/>
        <end position="534"/>
    </location>
</feature>
<keyword evidence="4" id="KW-0812">Transmembrane</keyword>
<feature type="coiled-coil region" evidence="2">
    <location>
        <begin position="644"/>
        <end position="671"/>
    </location>
</feature>
<feature type="domain" description="Phage tail tape measure protein" evidence="5">
    <location>
        <begin position="92"/>
        <end position="291"/>
    </location>
</feature>
<feature type="transmembrane region" description="Helical" evidence="4">
    <location>
        <begin position="546"/>
        <end position="568"/>
    </location>
</feature>
<evidence type="ECO:0000256" key="4">
    <source>
        <dbReference type="SAM" id="Phobius"/>
    </source>
</evidence>
<dbReference type="Pfam" id="PF10145">
    <property type="entry name" value="PhageMin_Tail"/>
    <property type="match status" value="1"/>
</dbReference>
<comment type="caution">
    <text evidence="6">The sequence shown here is derived from an EMBL/GenBank/DDBJ whole genome shotgun (WGS) entry which is preliminary data.</text>
</comment>
<feature type="transmembrane region" description="Helical" evidence="4">
    <location>
        <begin position="432"/>
        <end position="464"/>
    </location>
</feature>
<keyword evidence="4" id="KW-0472">Membrane</keyword>
<dbReference type="PANTHER" id="PTHR37813">
    <property type="entry name" value="FELS-2 PROPHAGE PROTEIN"/>
    <property type="match status" value="1"/>
</dbReference>
<dbReference type="Proteomes" id="UP000266391">
    <property type="component" value="Unassembled WGS sequence"/>
</dbReference>
<protein>
    <submittedName>
        <fullName evidence="6">Phage tail tape measure protein</fullName>
    </submittedName>
</protein>
<organism evidence="6 7">
    <name type="scientific">Roseburia inulinivorans</name>
    <dbReference type="NCBI Taxonomy" id="360807"/>
    <lineage>
        <taxon>Bacteria</taxon>
        <taxon>Bacillati</taxon>
        <taxon>Bacillota</taxon>
        <taxon>Clostridia</taxon>
        <taxon>Lachnospirales</taxon>
        <taxon>Lachnospiraceae</taxon>
        <taxon>Roseburia</taxon>
    </lineage>
</organism>
<dbReference type="InterPro" id="IPR010090">
    <property type="entry name" value="Phage_tape_meas"/>
</dbReference>
<dbReference type="PANTHER" id="PTHR37813:SF1">
    <property type="entry name" value="FELS-2 PROPHAGE PROTEIN"/>
    <property type="match status" value="1"/>
</dbReference>
<keyword evidence="2" id="KW-0175">Coiled coil</keyword>
<accession>A0A396AMK5</accession>